<gene>
    <name evidence="2" type="primary">LOC110275310</name>
</gene>
<dbReference type="Proteomes" id="UP000515211">
    <property type="component" value="Chromosome 9"/>
</dbReference>
<keyword evidence="1" id="KW-1185">Reference proteome</keyword>
<evidence type="ECO:0000313" key="1">
    <source>
        <dbReference type="Proteomes" id="UP000515211"/>
    </source>
</evidence>
<evidence type="ECO:0000313" key="2">
    <source>
        <dbReference type="RefSeq" id="XP_020986759.2"/>
    </source>
</evidence>
<reference evidence="2" key="2">
    <citation type="submission" date="2025-08" db="UniProtKB">
        <authorList>
            <consortium name="RefSeq"/>
        </authorList>
    </citation>
    <scope>IDENTIFICATION</scope>
    <source>
        <tissue evidence="2">Whole plant</tissue>
    </source>
</reference>
<dbReference type="KEGG" id="adu:110275310"/>
<name>A0A6P5MPD2_ARADU</name>
<protein>
    <submittedName>
        <fullName evidence="2">Uncharacterized protein LOC110275310</fullName>
    </submittedName>
</protein>
<dbReference type="GeneID" id="110275310"/>
<organism evidence="1 2">
    <name type="scientific">Arachis duranensis</name>
    <name type="common">Wild peanut</name>
    <dbReference type="NCBI Taxonomy" id="130453"/>
    <lineage>
        <taxon>Eukaryota</taxon>
        <taxon>Viridiplantae</taxon>
        <taxon>Streptophyta</taxon>
        <taxon>Embryophyta</taxon>
        <taxon>Tracheophyta</taxon>
        <taxon>Spermatophyta</taxon>
        <taxon>Magnoliopsida</taxon>
        <taxon>eudicotyledons</taxon>
        <taxon>Gunneridae</taxon>
        <taxon>Pentapetalae</taxon>
        <taxon>rosids</taxon>
        <taxon>fabids</taxon>
        <taxon>Fabales</taxon>
        <taxon>Fabaceae</taxon>
        <taxon>Papilionoideae</taxon>
        <taxon>50 kb inversion clade</taxon>
        <taxon>dalbergioids sensu lato</taxon>
        <taxon>Dalbergieae</taxon>
        <taxon>Pterocarpus clade</taxon>
        <taxon>Arachis</taxon>
    </lineage>
</organism>
<sequence>MWKMSISKMFQRKQVFSSARNNWKIISNIEKKVSQIQHVCTADRKEASDAPNLVDKAEHAWVDTYEYYAKQMIIYLFQKLPQNHFHFGAFVDGPFVRFSLKREAGPDGQDINDIASHDNFDINFDFHDIEVAVGSPSLLDMSPLTDPFGLDDAKAEYITLKPCVVDIPKPDNDKYVSSGKISVGSYIHQNGLNVYLEELEDKHQIQLLVVKPIIVQILSVR</sequence>
<dbReference type="RefSeq" id="XP_020986759.2">
    <property type="nucleotide sequence ID" value="XM_021131100.2"/>
</dbReference>
<accession>A0A6P5MPD2</accession>
<reference evidence="1" key="1">
    <citation type="journal article" date="2016" name="Nat. Genet.">
        <title>The genome sequences of Arachis duranensis and Arachis ipaensis, the diploid ancestors of cultivated peanut.</title>
        <authorList>
            <person name="Bertioli D.J."/>
            <person name="Cannon S.B."/>
            <person name="Froenicke L."/>
            <person name="Huang G."/>
            <person name="Farmer A.D."/>
            <person name="Cannon E.K."/>
            <person name="Liu X."/>
            <person name="Gao D."/>
            <person name="Clevenger J."/>
            <person name="Dash S."/>
            <person name="Ren L."/>
            <person name="Moretzsohn M.C."/>
            <person name="Shirasawa K."/>
            <person name="Huang W."/>
            <person name="Vidigal B."/>
            <person name="Abernathy B."/>
            <person name="Chu Y."/>
            <person name="Niederhuth C.E."/>
            <person name="Umale P."/>
            <person name="Araujo A.C."/>
            <person name="Kozik A."/>
            <person name="Kim K.D."/>
            <person name="Burow M.D."/>
            <person name="Varshney R.K."/>
            <person name="Wang X."/>
            <person name="Zhang X."/>
            <person name="Barkley N."/>
            <person name="Guimaraes P.M."/>
            <person name="Isobe S."/>
            <person name="Guo B."/>
            <person name="Liao B."/>
            <person name="Stalker H.T."/>
            <person name="Schmitz R.J."/>
            <person name="Scheffler B.E."/>
            <person name="Leal-Bertioli S.C."/>
            <person name="Xun X."/>
            <person name="Jackson S.A."/>
            <person name="Michelmore R."/>
            <person name="Ozias-Akins P."/>
        </authorList>
    </citation>
    <scope>NUCLEOTIDE SEQUENCE [LARGE SCALE GENOMIC DNA]</scope>
    <source>
        <strain evidence="1">cv. V14167</strain>
    </source>
</reference>
<proteinExistence type="predicted"/>
<dbReference type="AlphaFoldDB" id="A0A6P5MPD2"/>